<evidence type="ECO:0000313" key="3">
    <source>
        <dbReference type="Proteomes" id="UP001328107"/>
    </source>
</evidence>
<dbReference type="PANTHER" id="PTHR31552">
    <property type="entry name" value="SERPENTINE RECEPTOR CLASS GAMMA"/>
    <property type="match status" value="1"/>
</dbReference>
<feature type="non-terminal residue" evidence="2">
    <location>
        <position position="102"/>
    </location>
</feature>
<feature type="transmembrane region" description="Helical" evidence="1">
    <location>
        <begin position="39"/>
        <end position="59"/>
    </location>
</feature>
<evidence type="ECO:0008006" key="4">
    <source>
        <dbReference type="Google" id="ProtNLM"/>
    </source>
</evidence>
<keyword evidence="1" id="KW-0472">Membrane</keyword>
<comment type="caution">
    <text evidence="2">The sequence shown here is derived from an EMBL/GenBank/DDBJ whole genome shotgun (WGS) entry which is preliminary data.</text>
</comment>
<feature type="transmembrane region" description="Helical" evidence="1">
    <location>
        <begin position="12"/>
        <end position="30"/>
    </location>
</feature>
<evidence type="ECO:0000256" key="1">
    <source>
        <dbReference type="SAM" id="Phobius"/>
    </source>
</evidence>
<keyword evidence="1" id="KW-0812">Transmembrane</keyword>
<keyword evidence="1" id="KW-1133">Transmembrane helix</keyword>
<proteinExistence type="predicted"/>
<dbReference type="EMBL" id="BTRK01000002">
    <property type="protein sequence ID" value="GMR39485.1"/>
    <property type="molecule type" value="Genomic_DNA"/>
</dbReference>
<feature type="transmembrane region" description="Helical" evidence="1">
    <location>
        <begin position="79"/>
        <end position="101"/>
    </location>
</feature>
<protein>
    <recommendedName>
        <fullName evidence="4">G protein-coupled receptor</fullName>
    </recommendedName>
</protein>
<gene>
    <name evidence="2" type="ORF">PMAYCL1PPCAC_09680</name>
</gene>
<reference evidence="3" key="1">
    <citation type="submission" date="2022-10" db="EMBL/GenBank/DDBJ databases">
        <title>Genome assembly of Pristionchus species.</title>
        <authorList>
            <person name="Yoshida K."/>
            <person name="Sommer R.J."/>
        </authorList>
    </citation>
    <scope>NUCLEOTIDE SEQUENCE [LARGE SCALE GENOMIC DNA]</scope>
    <source>
        <strain evidence="3">RS5460</strain>
    </source>
</reference>
<keyword evidence="3" id="KW-1185">Reference proteome</keyword>
<evidence type="ECO:0000313" key="2">
    <source>
        <dbReference type="EMBL" id="GMR39485.1"/>
    </source>
</evidence>
<accession>A0AAN5CCF1</accession>
<dbReference type="Proteomes" id="UP001328107">
    <property type="component" value="Unassembled WGS sequence"/>
</dbReference>
<organism evidence="2 3">
    <name type="scientific">Pristionchus mayeri</name>
    <dbReference type="NCBI Taxonomy" id="1317129"/>
    <lineage>
        <taxon>Eukaryota</taxon>
        <taxon>Metazoa</taxon>
        <taxon>Ecdysozoa</taxon>
        <taxon>Nematoda</taxon>
        <taxon>Chromadorea</taxon>
        <taxon>Rhabditida</taxon>
        <taxon>Rhabditina</taxon>
        <taxon>Diplogasteromorpha</taxon>
        <taxon>Diplogasteroidea</taxon>
        <taxon>Neodiplogasteridae</taxon>
        <taxon>Pristionchus</taxon>
    </lineage>
</organism>
<sequence>MTLVELIAKDVVDATFLFGQTYLIILLILSKNTFFRSPFFYFFIWTGICGNISTIGYILTVRFPLPLERAWVFKTGYMLSSFGVTGATLGKLFIVIHRYVVI</sequence>
<dbReference type="PANTHER" id="PTHR31552:SF31">
    <property type="entry name" value="SERPENTINE RECEPTOR CLASS GAMMA"/>
    <property type="match status" value="1"/>
</dbReference>
<name>A0AAN5CCF1_9BILA</name>
<dbReference type="AlphaFoldDB" id="A0AAN5CCF1"/>